<feature type="compositionally biased region" description="Low complexity" evidence="1">
    <location>
        <begin position="256"/>
        <end position="316"/>
    </location>
</feature>
<feature type="compositionally biased region" description="Low complexity" evidence="1">
    <location>
        <begin position="513"/>
        <end position="524"/>
    </location>
</feature>
<feature type="domain" description="Tox-PL" evidence="2">
    <location>
        <begin position="867"/>
        <end position="979"/>
    </location>
</feature>
<feature type="compositionally biased region" description="Low complexity" evidence="1">
    <location>
        <begin position="450"/>
        <end position="460"/>
    </location>
</feature>
<feature type="compositionally biased region" description="Basic and acidic residues" evidence="1">
    <location>
        <begin position="786"/>
        <end position="797"/>
    </location>
</feature>
<organism evidence="4 5">
    <name type="scientific">Streptomyces meridianus</name>
    <dbReference type="NCBI Taxonomy" id="2938945"/>
    <lineage>
        <taxon>Bacteria</taxon>
        <taxon>Bacillati</taxon>
        <taxon>Actinomycetota</taxon>
        <taxon>Actinomycetes</taxon>
        <taxon>Kitasatosporales</taxon>
        <taxon>Streptomycetaceae</taxon>
        <taxon>Streptomyces</taxon>
    </lineage>
</organism>
<feature type="compositionally biased region" description="Basic and acidic residues" evidence="1">
    <location>
        <begin position="1106"/>
        <end position="1119"/>
    </location>
</feature>
<feature type="region of interest" description="Disordered" evidence="1">
    <location>
        <begin position="1525"/>
        <end position="1586"/>
    </location>
</feature>
<feature type="compositionally biased region" description="Polar residues" evidence="1">
    <location>
        <begin position="422"/>
        <end position="435"/>
    </location>
</feature>
<evidence type="ECO:0000259" key="3">
    <source>
        <dbReference type="Pfam" id="PF25547"/>
    </source>
</evidence>
<proteinExistence type="predicted"/>
<feature type="region of interest" description="Disordered" evidence="1">
    <location>
        <begin position="1349"/>
        <end position="1423"/>
    </location>
</feature>
<evidence type="ECO:0000313" key="5">
    <source>
        <dbReference type="Proteomes" id="UP001167160"/>
    </source>
</evidence>
<reference evidence="4" key="1">
    <citation type="journal article" date="2023" name="Int. J. Syst. Evol. Microbiol.">
        <title>Streptomyces meridianus sp. nov. isolated from brackish water of the Tagus estuary in Alcochete, Portugal.</title>
        <authorList>
            <person name="Santos J.D.N."/>
            <person name="Klimek D."/>
            <person name="Calusinska M."/>
            <person name="Lobo Da Cunha A."/>
            <person name="Catita J."/>
            <person name="Goncalves H."/>
            <person name="Gonzalez I."/>
            <person name="Reyes F."/>
            <person name="Lage O.M."/>
        </authorList>
    </citation>
    <scope>NUCLEOTIDE SEQUENCE</scope>
    <source>
        <strain evidence="4">MTZ3.1</strain>
    </source>
</reference>
<feature type="region of interest" description="Disordered" evidence="1">
    <location>
        <begin position="219"/>
        <end position="852"/>
    </location>
</feature>
<name>A0ABT0XDQ4_9ACTN</name>
<feature type="region of interest" description="Disordered" evidence="1">
    <location>
        <begin position="1231"/>
        <end position="1256"/>
    </location>
</feature>
<evidence type="ECO:0000313" key="4">
    <source>
        <dbReference type="EMBL" id="MCM2579857.1"/>
    </source>
</evidence>
<evidence type="ECO:0000259" key="2">
    <source>
        <dbReference type="Pfam" id="PF15644"/>
    </source>
</evidence>
<dbReference type="Proteomes" id="UP001167160">
    <property type="component" value="Unassembled WGS sequence"/>
</dbReference>
<dbReference type="InterPro" id="IPR028908">
    <property type="entry name" value="Tox-PL_dom"/>
</dbReference>
<feature type="compositionally biased region" description="Pro residues" evidence="1">
    <location>
        <begin position="634"/>
        <end position="644"/>
    </location>
</feature>
<dbReference type="RefSeq" id="WP_251418180.1">
    <property type="nucleotide sequence ID" value="NZ_JAMQGM010000047.1"/>
</dbReference>
<dbReference type="EMBL" id="JAMQGM010000047">
    <property type="protein sequence ID" value="MCM2579857.1"/>
    <property type="molecule type" value="Genomic_DNA"/>
</dbReference>
<feature type="compositionally biased region" description="Polar residues" evidence="1">
    <location>
        <begin position="350"/>
        <end position="359"/>
    </location>
</feature>
<keyword evidence="5" id="KW-1185">Reference proteome</keyword>
<feature type="compositionally biased region" description="Low complexity" evidence="1">
    <location>
        <begin position="1390"/>
        <end position="1403"/>
    </location>
</feature>
<evidence type="ECO:0000256" key="1">
    <source>
        <dbReference type="SAM" id="MobiDB-lite"/>
    </source>
</evidence>
<dbReference type="Pfam" id="PF15644">
    <property type="entry name" value="Gln_amidase"/>
    <property type="match status" value="2"/>
</dbReference>
<feature type="region of interest" description="Disordered" evidence="1">
    <location>
        <begin position="883"/>
        <end position="913"/>
    </location>
</feature>
<feature type="domain" description="Outer membrane channel protein CpnT-like N-terminal" evidence="3">
    <location>
        <begin position="8"/>
        <end position="147"/>
    </location>
</feature>
<dbReference type="Pfam" id="PF25547">
    <property type="entry name" value="WXG100_2"/>
    <property type="match status" value="1"/>
</dbReference>
<feature type="compositionally biased region" description="Polar residues" evidence="1">
    <location>
        <begin position="1067"/>
        <end position="1081"/>
    </location>
</feature>
<feature type="compositionally biased region" description="Low complexity" evidence="1">
    <location>
        <begin position="1231"/>
        <end position="1242"/>
    </location>
</feature>
<feature type="compositionally biased region" description="Basic and acidic residues" evidence="1">
    <location>
        <begin position="1525"/>
        <end position="1547"/>
    </location>
</feature>
<feature type="compositionally biased region" description="Basic and acidic residues" evidence="1">
    <location>
        <begin position="1245"/>
        <end position="1256"/>
    </location>
</feature>
<feature type="compositionally biased region" description="Basic and acidic residues" evidence="1">
    <location>
        <begin position="465"/>
        <end position="479"/>
    </location>
</feature>
<sequence>MLMLPDSLEWVLEMLGFQWPTADEDKLLECAQVWRQFAADITEIQVQGVSSAGNVLGENYGDSIEGFRSTWEKFSGGSGYLDDARSAAEMIAFTFEAAAMLVIGMKLAVIAQLIILACEIIAAQAAAPFTLGLSELGALGATAATRMIVRQIIKECAQQLLQAVIETAKEPFVSALQAMISDVIAQTVNQNFGAQSGYDLGRTAKTGLDEGVNAAKNSANTFGESLRDGAAGKAGHRARQGIDSAAGHGSDGGSDGSDSSSGSRSSSSGSSSSDGSPSPSSTSSGSSSDSGSGSGSGNNFTSSSDSSSTAASSGGRSPDGAGLISTSDSPASNDGGEPSPSRWADPAQRPTDTTGQNYAPSPFDAAPSRQDGGGTEPAAGSSSTPDGGERHSTPGENIPGGTEPSRADSDAPRSTVGDDAATPQSDGPATHQNAPGDQGPPRSDDSGNTDASPPADASASTERSAGPEDRAAPESHRVDGSASSEGAPIAHDRPGPGPTTPDPSPSPSPDPVSPVDTTPGDTTPAAEAHTGTPVSPGPGADPVQNEDDNTARTGGSRPSMPNATMPHGGPERSHTGSYGPQPGPAHTADPEDEGMALQGSATATAPPPTTTPADTGPAQHNPAPSAQQNAAPTTTPPAPGPVPHRTPQTAQPGPTSRPVTPRTDRPAPPRDGNIADVSRQTPTTRPYDPRLDGPRRDDAGTRTPGRIPPQRDGRDHSQPEPDPRNPNDSTDRERTRTGTPGQDRRPGTDPDHGQPEPDTPNPPDQGDPTPDNPDSTPEQPQDQQPDNEKDQPAEKADQPPGENLQTIRDGLDTHPGGLLPPAPHDQQALENAFPRNPDGTPQRFANPFEGWNQLQNDGGLNVWGRSNNCADCSRSFLESWYGNPTVSAPRTPDTNPDGSPDRTSPENDSVDNQQRWAGAPFTYNGDNIPMAAYQVAKGLWDAGHGSAALIAVSWPGGGGHAFNAVNWNGHIVWVDTQSGAVSKDFPYPQAEGIWSIPLDANRQPIPPAQPQTTDNQQNQNAQTETQHNNSSQHTDHTQQSSPAADPTAADTAADTAAPTAQAAPPETSGTPDRQPPSTATDSPDPAQRREQADEASDTTVDAAPADTERPESDSDRVSDEGPADAADTAPTSDAGQPTVGAPGEPAFPSSDSRPYDVDPGGVQRPDPADQQALEDSLPRNPDGTPQRHPDPDEGTWVGNVNGQNPHDAGRANNCADAALSFADTYAGRPTAAAARTPDLTPDGTPSDRGETGGRDRIENTLGARFTDQGDGAEAFTRLETTLLNEGHGSQAVIITQDANGRAHAWNAVNHNGRISYIDPQTGQRSNTPLHAGDNGVFAIPLDADRRPIAADGAGEGVRPDSRAASRATTSPAVGGDRRPDQAPAGAKTDSASGHSGPPRGSSPYDQKQDADHTHYGVRGDKGQTDLREVGRDVQQMDLAPVHSYLLHLAENERSALADVLAGCKDGKTFKKADLMTALPGFKDLKHEGERLAVVAALGRLSVEFHRSHSVGVAVDNSRTQPYRWREDADVTRSPARNRDELRQRNDPKLMNVTQSRGVSLHESTDLDSTKPSGAKSAQPAQKAKKYLQDRYGEDAMDAALSALAEMKPDLTGRNYAAIEVLDKSNNEAHYVVDSSFSNDKLPRPSHSEPHLGGFIERLNEGQDGDGPPPDTDRYEILSMYTEREPCGTSQGHADCSGYIKHYVTSSAVTHYGTGYRKGDRTEEFDGQSDPRPQVLTPRDAMNADFQHHMNVLGDVFMRYAGKPPLITS</sequence>
<feature type="compositionally biased region" description="Low complexity" evidence="1">
    <location>
        <begin position="1010"/>
        <end position="1065"/>
    </location>
</feature>
<feature type="compositionally biased region" description="Low complexity" evidence="1">
    <location>
        <begin position="611"/>
        <end position="633"/>
    </location>
</feature>
<feature type="compositionally biased region" description="Pro residues" evidence="1">
    <location>
        <begin position="495"/>
        <end position="512"/>
    </location>
</feature>
<feature type="compositionally biased region" description="Basic and acidic residues" evidence="1">
    <location>
        <begin position="709"/>
        <end position="755"/>
    </location>
</feature>
<feature type="domain" description="Tox-PL" evidence="2">
    <location>
        <begin position="1212"/>
        <end position="1322"/>
    </location>
</feature>
<dbReference type="InterPro" id="IPR057746">
    <property type="entry name" value="CpnT-like_N"/>
</dbReference>
<feature type="compositionally biased region" description="Low complexity" evidence="1">
    <location>
        <begin position="773"/>
        <end position="784"/>
    </location>
</feature>
<feature type="region of interest" description="Disordered" evidence="1">
    <location>
        <begin position="999"/>
        <end position="1211"/>
    </location>
</feature>
<feature type="compositionally biased region" description="Basic and acidic residues" evidence="1">
    <location>
        <begin position="687"/>
        <end position="700"/>
    </location>
</feature>
<feature type="compositionally biased region" description="Basic and acidic residues" evidence="1">
    <location>
        <begin position="1406"/>
        <end position="1423"/>
    </location>
</feature>
<protein>
    <submittedName>
        <fullName evidence="4">Toxin glutamine deamidase domain-containing protein</fullName>
    </submittedName>
</protein>
<comment type="caution">
    <text evidence="4">The sequence shown here is derived from an EMBL/GenBank/DDBJ whole genome shotgun (WGS) entry which is preliminary data.</text>
</comment>
<gene>
    <name evidence="4" type="ORF">M1E25_21330</name>
</gene>
<feature type="compositionally biased region" description="Polar residues" evidence="1">
    <location>
        <begin position="883"/>
        <end position="897"/>
    </location>
</feature>
<feature type="compositionally biased region" description="Low complexity" evidence="1">
    <location>
        <begin position="1123"/>
        <end position="1134"/>
    </location>
</feature>
<accession>A0ABT0XDQ4</accession>